<dbReference type="RefSeq" id="WP_162031412.1">
    <property type="nucleotide sequence ID" value="NZ_CACVBR010000002.1"/>
</dbReference>
<dbReference type="EMBL" id="CACVBR010000002">
    <property type="protein sequence ID" value="CAA7194082.1"/>
    <property type="molecule type" value="Genomic_DNA"/>
</dbReference>
<evidence type="ECO:0000256" key="1">
    <source>
        <dbReference type="SAM" id="SignalP"/>
    </source>
</evidence>
<feature type="domain" description="Protein glutaminase" evidence="2">
    <location>
        <begin position="56"/>
        <end position="148"/>
    </location>
</feature>
<evidence type="ECO:0000313" key="4">
    <source>
        <dbReference type="Proteomes" id="UP000445144"/>
    </source>
</evidence>
<feature type="signal peptide" evidence="1">
    <location>
        <begin position="1"/>
        <end position="22"/>
    </location>
</feature>
<dbReference type="InterPro" id="IPR041325">
    <property type="entry name" value="Gln_deamidase_2"/>
</dbReference>
<sequence>MKKTIFLAAMAFVMASVSSCNQDRDDSFSGASVSVSANKADANMVSRYVYADYNGYFKTIKETPIFKWRYKRDGCFARAHKMAEILQNQYDIDYSKLEKIWIGNTNGSLLNEWTYHVALVVVGQDGERKVMDPSLFDSPVDMETWRNKCNKRDDKDRFNDSNNQVTTTDIGCYTPKNISRVNGVNYWTATNIITNFNNYTLNIPGNFSYSHKSKFDKVTNCILNTISNGFNPSLPDQSININGCTRFTAR</sequence>
<protein>
    <recommendedName>
        <fullName evidence="2">Protein glutaminase domain-containing protein</fullName>
    </recommendedName>
</protein>
<dbReference type="PROSITE" id="PS51257">
    <property type="entry name" value="PROKAR_LIPOPROTEIN"/>
    <property type="match status" value="1"/>
</dbReference>
<reference evidence="3 4" key="1">
    <citation type="submission" date="2020-01" db="EMBL/GenBank/DDBJ databases">
        <authorList>
            <person name="Rodrigo-Torres L."/>
            <person name="Arahal R. D."/>
            <person name="Lucena T."/>
        </authorList>
    </citation>
    <scope>NUCLEOTIDE SEQUENCE [LARGE SCALE GENOMIC DNA]</scope>
    <source>
        <strain evidence="3 4">CECT 9293</strain>
    </source>
</reference>
<evidence type="ECO:0000313" key="3">
    <source>
        <dbReference type="EMBL" id="CAA7194082.1"/>
    </source>
</evidence>
<gene>
    <name evidence="3" type="ORF">CHRY9293_00460</name>
</gene>
<name>A0A6N4X2K2_9FLAO</name>
<evidence type="ECO:0000259" key="2">
    <source>
        <dbReference type="Pfam" id="PF18626"/>
    </source>
</evidence>
<dbReference type="Gene3D" id="3.10.620.30">
    <property type="match status" value="1"/>
</dbReference>
<dbReference type="AlphaFoldDB" id="A0A6N4X2K2"/>
<keyword evidence="1" id="KW-0732">Signal</keyword>
<dbReference type="Proteomes" id="UP000445144">
    <property type="component" value="Unassembled WGS sequence"/>
</dbReference>
<accession>A0A6N4X2K2</accession>
<proteinExistence type="predicted"/>
<feature type="chain" id="PRO_5026788684" description="Protein glutaminase domain-containing protein" evidence="1">
    <location>
        <begin position="23"/>
        <end position="250"/>
    </location>
</feature>
<dbReference type="Pfam" id="PF18626">
    <property type="entry name" value="Gln_deamidase_2"/>
    <property type="match status" value="1"/>
</dbReference>
<organism evidence="3 4">
    <name type="scientific">Chryseobacterium potabilaquae</name>
    <dbReference type="NCBI Taxonomy" id="2675057"/>
    <lineage>
        <taxon>Bacteria</taxon>
        <taxon>Pseudomonadati</taxon>
        <taxon>Bacteroidota</taxon>
        <taxon>Flavobacteriia</taxon>
        <taxon>Flavobacteriales</taxon>
        <taxon>Weeksellaceae</taxon>
        <taxon>Chryseobacterium group</taxon>
        <taxon>Chryseobacterium</taxon>
    </lineage>
</organism>
<keyword evidence="4" id="KW-1185">Reference proteome</keyword>